<dbReference type="Proteomes" id="UP000813427">
    <property type="component" value="Unassembled WGS sequence"/>
</dbReference>
<dbReference type="GO" id="GO:0000981">
    <property type="term" value="F:DNA-binding transcription factor activity, RNA polymerase II-specific"/>
    <property type="evidence" value="ECO:0007669"/>
    <property type="project" value="TreeGrafter"/>
</dbReference>
<feature type="region of interest" description="Disordered" evidence="7">
    <location>
        <begin position="819"/>
        <end position="859"/>
    </location>
</feature>
<keyword evidence="2" id="KW-0677">Repeat</keyword>
<evidence type="ECO:0000256" key="4">
    <source>
        <dbReference type="ARBA" id="ARBA00022833"/>
    </source>
</evidence>
<feature type="domain" description="C2H2-type" evidence="8">
    <location>
        <begin position="267"/>
        <end position="291"/>
    </location>
</feature>
<dbReference type="SMART" id="SM00355">
    <property type="entry name" value="ZnF_C2H2"/>
    <property type="match status" value="5"/>
</dbReference>
<evidence type="ECO:0000259" key="8">
    <source>
        <dbReference type="PROSITE" id="PS50157"/>
    </source>
</evidence>
<dbReference type="AlphaFoldDB" id="A0A8K0RUE1"/>
<evidence type="ECO:0000256" key="1">
    <source>
        <dbReference type="ARBA" id="ARBA00022723"/>
    </source>
</evidence>
<dbReference type="GO" id="GO:0005634">
    <property type="term" value="C:nucleus"/>
    <property type="evidence" value="ECO:0007669"/>
    <property type="project" value="TreeGrafter"/>
</dbReference>
<organism evidence="9 10">
    <name type="scientific">Fusarium tricinctum</name>
    <dbReference type="NCBI Taxonomy" id="61284"/>
    <lineage>
        <taxon>Eukaryota</taxon>
        <taxon>Fungi</taxon>
        <taxon>Dikarya</taxon>
        <taxon>Ascomycota</taxon>
        <taxon>Pezizomycotina</taxon>
        <taxon>Sordariomycetes</taxon>
        <taxon>Hypocreomycetidae</taxon>
        <taxon>Hypocreales</taxon>
        <taxon>Nectriaceae</taxon>
        <taxon>Fusarium</taxon>
        <taxon>Fusarium tricinctum species complex</taxon>
    </lineage>
</organism>
<keyword evidence="4" id="KW-0862">Zinc</keyword>
<keyword evidence="6" id="KW-0175">Coiled coil</keyword>
<proteinExistence type="predicted"/>
<dbReference type="InterPro" id="IPR013087">
    <property type="entry name" value="Znf_C2H2_type"/>
</dbReference>
<dbReference type="PANTHER" id="PTHR24409:SF295">
    <property type="entry name" value="AZ2-RELATED"/>
    <property type="match status" value="1"/>
</dbReference>
<dbReference type="PROSITE" id="PS50157">
    <property type="entry name" value="ZINC_FINGER_C2H2_2"/>
    <property type="match status" value="1"/>
</dbReference>
<name>A0A8K0RUE1_9HYPO</name>
<evidence type="ECO:0000313" key="9">
    <source>
        <dbReference type="EMBL" id="KAH7242319.1"/>
    </source>
</evidence>
<sequence>MSGTTNFSSNITNDDWDNLSLSLAYCTNDAETADVLLGLDTNTIHYNLPDTYTYPINQSFCNPNELFALEHTDIDTSPVDWGFMMLPTPIECPSSTTLTSPNITTEPSDYTSTYTTSSTSMAHSPTGPGTLQVSGNAPVQTADDKVASSTNTGRRTKMKLGTRPCDLKRAKRKVEKPEICLICQKGHQWRRELNRHYRTNHPVEADKMGISMARPVWNRTLGSAVLISQVMRARNVSHYTIPDANLLKRSLIVCIYKHEYNWHQCPYACGQCGKSFSAAPALERHVRASLHRVQWLCQDSECDMHGEEFTTSALYFQHLQESDGHGAVKARDDSIDTESDFSLSPSGQQSTEDDVFGSITFDENICHEPCCRHYGADYKRISEYIRHADTGIHRLAVTINKCIVSSIPIGPALYAEQKAVRELRCISPHCLMFDQIFKTARSFYKHLSEGSHRDGWPVDLGNADLDYNSDKDILPGIEFSAGGRKGRCVNDKCPRYGMNFDSYGDMKQHARSFGHALTEEDLESTEAEESGEEIWKKSDMSGIEVTECESLWRCIKEGCKGYNMIMSHLGNVRSHFNSDAHLMAAYELSSSDESLEQLEGMTYSKDERAWTCVKGGCKKFGNAMQQIGNARKHANTDAHLLADERVSAPGNLPEQEEMEGMGFSHEKNAWSCVRHTCKGRGKFFASVGFARLHANCASHIKAGEDIVMTEPDVYEFSIPKSTSMRTPAAQLLTPVDMDTSTIYVSPESPSSGRGTNRYNTGSTPRTATSARAPKTIRLRRSPATKSQIEKRQFELENKNHDLEERVSKLEEQIGQLLAVQSPQASRSAHSEVPSPRSPLPPPAFSQASSPLTSVSQSPVSSASVIYTLSRFVRSPFRPRIPVGGTGEPSTFRRLPARPQVSMNDEEEEL</sequence>
<reference evidence="9" key="1">
    <citation type="journal article" date="2021" name="Nat. Commun.">
        <title>Genetic determinants of endophytism in the Arabidopsis root mycobiome.</title>
        <authorList>
            <person name="Mesny F."/>
            <person name="Miyauchi S."/>
            <person name="Thiergart T."/>
            <person name="Pickel B."/>
            <person name="Atanasova L."/>
            <person name="Karlsson M."/>
            <person name="Huettel B."/>
            <person name="Barry K.W."/>
            <person name="Haridas S."/>
            <person name="Chen C."/>
            <person name="Bauer D."/>
            <person name="Andreopoulos W."/>
            <person name="Pangilinan J."/>
            <person name="LaButti K."/>
            <person name="Riley R."/>
            <person name="Lipzen A."/>
            <person name="Clum A."/>
            <person name="Drula E."/>
            <person name="Henrissat B."/>
            <person name="Kohler A."/>
            <person name="Grigoriev I.V."/>
            <person name="Martin F.M."/>
            <person name="Hacquard S."/>
        </authorList>
    </citation>
    <scope>NUCLEOTIDE SEQUENCE</scope>
    <source>
        <strain evidence="9">MPI-SDFR-AT-0068</strain>
    </source>
</reference>
<feature type="compositionally biased region" description="Low complexity" evidence="7">
    <location>
        <begin position="844"/>
        <end position="859"/>
    </location>
</feature>
<dbReference type="EMBL" id="JAGPXF010000005">
    <property type="protein sequence ID" value="KAH7242319.1"/>
    <property type="molecule type" value="Genomic_DNA"/>
</dbReference>
<evidence type="ECO:0000256" key="6">
    <source>
        <dbReference type="SAM" id="Coils"/>
    </source>
</evidence>
<evidence type="ECO:0000256" key="2">
    <source>
        <dbReference type="ARBA" id="ARBA00022737"/>
    </source>
</evidence>
<feature type="coiled-coil region" evidence="6">
    <location>
        <begin position="785"/>
        <end position="819"/>
    </location>
</feature>
<comment type="caution">
    <text evidence="9">The sequence shown here is derived from an EMBL/GenBank/DDBJ whole genome shotgun (WGS) entry which is preliminary data.</text>
</comment>
<protein>
    <recommendedName>
        <fullName evidence="8">C2H2-type domain-containing protein</fullName>
    </recommendedName>
</protein>
<dbReference type="Gene3D" id="3.30.160.60">
    <property type="entry name" value="Classic Zinc Finger"/>
    <property type="match status" value="1"/>
</dbReference>
<dbReference type="InterPro" id="IPR036236">
    <property type="entry name" value="Znf_C2H2_sf"/>
</dbReference>
<evidence type="ECO:0000256" key="5">
    <source>
        <dbReference type="PROSITE-ProRule" id="PRU00042"/>
    </source>
</evidence>
<gene>
    <name evidence="9" type="ORF">BKA59DRAFT_399233</name>
</gene>
<dbReference type="PROSITE" id="PS00028">
    <property type="entry name" value="ZINC_FINGER_C2H2_1"/>
    <property type="match status" value="1"/>
</dbReference>
<evidence type="ECO:0000256" key="3">
    <source>
        <dbReference type="ARBA" id="ARBA00022771"/>
    </source>
</evidence>
<feature type="region of interest" description="Disordered" evidence="7">
    <location>
        <begin position="743"/>
        <end position="770"/>
    </location>
</feature>
<evidence type="ECO:0000256" key="7">
    <source>
        <dbReference type="SAM" id="MobiDB-lite"/>
    </source>
</evidence>
<dbReference type="OrthoDB" id="4868114at2759"/>
<keyword evidence="3 5" id="KW-0863">Zinc-finger</keyword>
<dbReference type="PANTHER" id="PTHR24409">
    <property type="entry name" value="ZINC FINGER PROTEIN 142"/>
    <property type="match status" value="1"/>
</dbReference>
<evidence type="ECO:0000313" key="10">
    <source>
        <dbReference type="Proteomes" id="UP000813427"/>
    </source>
</evidence>
<accession>A0A8K0RUE1</accession>
<keyword evidence="10" id="KW-1185">Reference proteome</keyword>
<dbReference type="GO" id="GO:0008270">
    <property type="term" value="F:zinc ion binding"/>
    <property type="evidence" value="ECO:0007669"/>
    <property type="project" value="UniProtKB-KW"/>
</dbReference>
<dbReference type="FunFam" id="3.30.160.60:FF:000100">
    <property type="entry name" value="Zinc finger 45-like"/>
    <property type="match status" value="1"/>
</dbReference>
<keyword evidence="1" id="KW-0479">Metal-binding</keyword>
<dbReference type="GO" id="GO:0000977">
    <property type="term" value="F:RNA polymerase II transcription regulatory region sequence-specific DNA binding"/>
    <property type="evidence" value="ECO:0007669"/>
    <property type="project" value="TreeGrafter"/>
</dbReference>
<feature type="region of interest" description="Disordered" evidence="7">
    <location>
        <begin position="876"/>
        <end position="909"/>
    </location>
</feature>
<dbReference type="SUPFAM" id="SSF57667">
    <property type="entry name" value="beta-beta-alpha zinc fingers"/>
    <property type="match status" value="1"/>
</dbReference>
<feature type="compositionally biased region" description="Polar residues" evidence="7">
    <location>
        <begin position="743"/>
        <end position="769"/>
    </location>
</feature>